<feature type="transmembrane region" description="Helical" evidence="1">
    <location>
        <begin position="20"/>
        <end position="39"/>
    </location>
</feature>
<reference evidence="2" key="1">
    <citation type="submission" date="2020-11" db="EMBL/GenBank/DDBJ databases">
        <authorList>
            <consortium name="DOE Joint Genome Institute"/>
            <person name="Ahrendt S."/>
            <person name="Riley R."/>
            <person name="Andreopoulos W."/>
            <person name="Labutti K."/>
            <person name="Pangilinan J."/>
            <person name="Ruiz-Duenas F.J."/>
            <person name="Barrasa J.M."/>
            <person name="Sanchez-Garcia M."/>
            <person name="Camarero S."/>
            <person name="Miyauchi S."/>
            <person name="Serrano A."/>
            <person name="Linde D."/>
            <person name="Babiker R."/>
            <person name="Drula E."/>
            <person name="Ayuso-Fernandez I."/>
            <person name="Pacheco R."/>
            <person name="Padilla G."/>
            <person name="Ferreira P."/>
            <person name="Barriuso J."/>
            <person name="Kellner H."/>
            <person name="Castanera R."/>
            <person name="Alfaro M."/>
            <person name="Ramirez L."/>
            <person name="Pisabarro A.G."/>
            <person name="Kuo A."/>
            <person name="Tritt A."/>
            <person name="Lipzen A."/>
            <person name="He G."/>
            <person name="Yan M."/>
            <person name="Ng V."/>
            <person name="Cullen D."/>
            <person name="Martin F."/>
            <person name="Rosso M.-N."/>
            <person name="Henrissat B."/>
            <person name="Hibbett D."/>
            <person name="Martinez A.T."/>
            <person name="Grigoriev I.V."/>
        </authorList>
    </citation>
    <scope>NUCLEOTIDE SEQUENCE</scope>
    <source>
        <strain evidence="2">CIRM-BRFM 674</strain>
    </source>
</reference>
<sequence length="77" mass="8796">MHTKSGKAISRHQAFTHPPIFVFLKPMFNVFANPMLILAEMIDTRSRFKYRVICTEWTKLALGTAFADSGLIFLHAI</sequence>
<accession>A0A9P5YIR8</accession>
<gene>
    <name evidence="2" type="ORF">BDN70DRAFT_940123</name>
</gene>
<comment type="caution">
    <text evidence="2">The sequence shown here is derived from an EMBL/GenBank/DDBJ whole genome shotgun (WGS) entry which is preliminary data.</text>
</comment>
<name>A0A9P5YIR8_9AGAR</name>
<dbReference type="Proteomes" id="UP000807469">
    <property type="component" value="Unassembled WGS sequence"/>
</dbReference>
<evidence type="ECO:0000313" key="2">
    <source>
        <dbReference type="EMBL" id="KAF9470059.1"/>
    </source>
</evidence>
<keyword evidence="1" id="KW-1133">Transmembrane helix</keyword>
<protein>
    <submittedName>
        <fullName evidence="2">Uncharacterized protein</fullName>
    </submittedName>
</protein>
<dbReference type="AlphaFoldDB" id="A0A9P5YIR8"/>
<dbReference type="EMBL" id="MU156354">
    <property type="protein sequence ID" value="KAF9470059.1"/>
    <property type="molecule type" value="Genomic_DNA"/>
</dbReference>
<keyword evidence="1" id="KW-0472">Membrane</keyword>
<proteinExistence type="predicted"/>
<organism evidence="2 3">
    <name type="scientific">Pholiota conissans</name>
    <dbReference type="NCBI Taxonomy" id="109636"/>
    <lineage>
        <taxon>Eukaryota</taxon>
        <taxon>Fungi</taxon>
        <taxon>Dikarya</taxon>
        <taxon>Basidiomycota</taxon>
        <taxon>Agaricomycotina</taxon>
        <taxon>Agaricomycetes</taxon>
        <taxon>Agaricomycetidae</taxon>
        <taxon>Agaricales</taxon>
        <taxon>Agaricineae</taxon>
        <taxon>Strophariaceae</taxon>
        <taxon>Pholiota</taxon>
    </lineage>
</organism>
<evidence type="ECO:0000256" key="1">
    <source>
        <dbReference type="SAM" id="Phobius"/>
    </source>
</evidence>
<keyword evidence="1" id="KW-0812">Transmembrane</keyword>
<keyword evidence="3" id="KW-1185">Reference proteome</keyword>
<evidence type="ECO:0000313" key="3">
    <source>
        <dbReference type="Proteomes" id="UP000807469"/>
    </source>
</evidence>